<dbReference type="Gene3D" id="3.10.20.80">
    <property type="entry name" value="Translation initiation factor 3 (IF-3), N-terminal domain"/>
    <property type="match status" value="1"/>
</dbReference>
<feature type="region of interest" description="Disordered" evidence="6">
    <location>
        <begin position="1"/>
        <end position="23"/>
    </location>
</feature>
<keyword evidence="3 4" id="KW-0648">Protein biosynthesis</keyword>
<evidence type="ECO:0000313" key="13">
    <source>
        <dbReference type="EMBL" id="MDH1437411.1"/>
    </source>
</evidence>
<name>A0A0W8H3K2_ACIJO</name>
<dbReference type="EMBL" id="CP121776">
    <property type="protein sequence ID" value="WMG19640.1"/>
    <property type="molecule type" value="Genomic_DNA"/>
</dbReference>
<dbReference type="SUPFAM" id="SSF55200">
    <property type="entry name" value="Translation initiation factor IF3, C-terminal domain"/>
    <property type="match status" value="1"/>
</dbReference>
<dbReference type="EMBL" id="JAOCDR010000017">
    <property type="protein sequence ID" value="MDH0656327.1"/>
    <property type="molecule type" value="Genomic_DNA"/>
</dbReference>
<dbReference type="InterPro" id="IPR036788">
    <property type="entry name" value="T_IF-3_C_sf"/>
</dbReference>
<evidence type="ECO:0000313" key="10">
    <source>
        <dbReference type="EMBL" id="MDH0656327.1"/>
    </source>
</evidence>
<dbReference type="EMBL" id="JAOECG010000013">
    <property type="protein sequence ID" value="MDG9787542.1"/>
    <property type="molecule type" value="Genomic_DNA"/>
</dbReference>
<keyword evidence="4" id="KW-0963">Cytoplasm</keyword>
<feature type="domain" description="Translation initiation factor 3 N-terminal" evidence="8">
    <location>
        <begin position="20"/>
        <end position="88"/>
    </location>
</feature>
<dbReference type="GO" id="GO:0005829">
    <property type="term" value="C:cytosol"/>
    <property type="evidence" value="ECO:0007669"/>
    <property type="project" value="TreeGrafter"/>
</dbReference>
<reference evidence="9" key="2">
    <citation type="submission" date="2022-09" db="EMBL/GenBank/DDBJ databases">
        <title>Intensive care unit water sources are persistently colonized with multi-drug resistant bacteria and are the site of extensive horizontal gene transfer of antibiotic resistance genes.</title>
        <authorList>
            <person name="Diorio-Toth L."/>
        </authorList>
    </citation>
    <scope>NUCLEOTIDE SEQUENCE</scope>
    <source>
        <strain evidence="13">GD03725</strain>
        <strain evidence="10">GD03851</strain>
        <strain evidence="11">GD03885</strain>
        <strain evidence="12">GD03920</strain>
        <strain evidence="9">GD04065</strain>
    </source>
</reference>
<dbReference type="Proteomes" id="UP001161099">
    <property type="component" value="Unassembled WGS sequence"/>
</dbReference>
<evidence type="ECO:0000256" key="6">
    <source>
        <dbReference type="SAM" id="MobiDB-lite"/>
    </source>
</evidence>
<protein>
    <recommendedName>
        <fullName evidence="4 5">Translation initiation factor IF-3</fullName>
    </recommendedName>
</protein>
<evidence type="ECO:0000256" key="2">
    <source>
        <dbReference type="ARBA" id="ARBA00022540"/>
    </source>
</evidence>
<dbReference type="GO" id="GO:0016020">
    <property type="term" value="C:membrane"/>
    <property type="evidence" value="ECO:0007669"/>
    <property type="project" value="TreeGrafter"/>
</dbReference>
<dbReference type="Proteomes" id="UP001244586">
    <property type="component" value="Chromosome"/>
</dbReference>
<dbReference type="GO" id="GO:0043022">
    <property type="term" value="F:ribosome binding"/>
    <property type="evidence" value="ECO:0007669"/>
    <property type="project" value="UniProtKB-ARBA"/>
</dbReference>
<dbReference type="FunFam" id="3.30.110.10:FF:000001">
    <property type="entry name" value="Translation initiation factor IF-3"/>
    <property type="match status" value="1"/>
</dbReference>
<evidence type="ECO:0000259" key="7">
    <source>
        <dbReference type="Pfam" id="PF00707"/>
    </source>
</evidence>
<dbReference type="NCBIfam" id="TIGR00168">
    <property type="entry name" value="infC"/>
    <property type="match status" value="1"/>
</dbReference>
<comment type="subunit">
    <text evidence="4">Monomer.</text>
</comment>
<sequence>MKQPDRNQQGGNKSNRPALNDEIRAKEVRLVDENGEQKGIVSLAEALRAAESVELDLVEIVANAEPPVCKIMDFNKHLFDLKQKQKEAKKKQHQVQVKEIKLRPGTDVGDYNVKLRAITKFLEEGNKVKITLRFRGREMAHQQLGLAQLQKVEADVAEIGVVEQSPKMEGRQMGMLLGPKKKK</sequence>
<evidence type="ECO:0000313" key="11">
    <source>
        <dbReference type="EMBL" id="MDH0827206.1"/>
    </source>
</evidence>
<reference evidence="15 17" key="3">
    <citation type="submission" date="2023-04" db="EMBL/GenBank/DDBJ databases">
        <title>Acinetobacter johnsonii isolate AYTCM encoding NDM-1, OXA-58 and PER-1.</title>
        <authorList>
            <person name="Tian C."/>
            <person name="Wang S."/>
            <person name="Fan X."/>
            <person name="Xia D."/>
        </authorList>
    </citation>
    <scope>NUCLEOTIDE SEQUENCE [LARGE SCALE GENOMIC DNA]</scope>
    <source>
        <strain evidence="15 17">AYTCM</strain>
    </source>
</reference>
<feature type="domain" description="Translation initiation factor 3 C-terminal" evidence="7">
    <location>
        <begin position="95"/>
        <end position="180"/>
    </location>
</feature>
<evidence type="ECO:0000259" key="8">
    <source>
        <dbReference type="Pfam" id="PF05198"/>
    </source>
</evidence>
<evidence type="ECO:0000313" key="15">
    <source>
        <dbReference type="EMBL" id="WMG19640.1"/>
    </source>
</evidence>
<dbReference type="Proteomes" id="UP000249282">
    <property type="component" value="Unassembled WGS sequence"/>
</dbReference>
<dbReference type="EMBL" id="JAOCCL010000032">
    <property type="protein sequence ID" value="MDH0827206.1"/>
    <property type="molecule type" value="Genomic_DNA"/>
</dbReference>
<dbReference type="InterPro" id="IPR001288">
    <property type="entry name" value="Translation_initiation_fac_3"/>
</dbReference>
<dbReference type="AlphaFoldDB" id="A0A0W8H3K2"/>
<comment type="similarity">
    <text evidence="1 4">Belongs to the IF-3 family.</text>
</comment>
<dbReference type="Pfam" id="PF05198">
    <property type="entry name" value="IF3_N"/>
    <property type="match status" value="1"/>
</dbReference>
<evidence type="ECO:0000313" key="12">
    <source>
        <dbReference type="EMBL" id="MDH0968267.1"/>
    </source>
</evidence>
<evidence type="ECO:0000256" key="3">
    <source>
        <dbReference type="ARBA" id="ARBA00022917"/>
    </source>
</evidence>
<comment type="function">
    <text evidence="4">IF-3 binds to the 30S ribosomal subunit and shifts the equilibrium between 70S ribosomes and their 50S and 30S subunits in favor of the free subunits, thus enhancing the availability of 30S subunits on which protein synthesis initiation begins.</text>
</comment>
<keyword evidence="2 4" id="KW-0396">Initiation factor</keyword>
<reference evidence="14 16" key="1">
    <citation type="submission" date="2017-11" db="EMBL/GenBank/DDBJ databases">
        <title>Infants hospitalized years apart are colonized by the same room-sourced microbial strains.</title>
        <authorList>
            <person name="Brooks B."/>
            <person name="Olm M.R."/>
            <person name="Firek B.A."/>
            <person name="Baker R."/>
            <person name="Thomas B.C."/>
            <person name="Morowitz M.J."/>
            <person name="Banfield J.F."/>
        </authorList>
    </citation>
    <scope>NUCLEOTIDE SEQUENCE [LARGE SCALE GENOMIC DNA]</scope>
    <source>
        <strain evidence="14">S2_003_000_R3_20</strain>
    </source>
</reference>
<dbReference type="Proteomes" id="UP001160116">
    <property type="component" value="Unassembled WGS sequence"/>
</dbReference>
<dbReference type="InterPro" id="IPR019815">
    <property type="entry name" value="Translation_initiation_fac_3_C"/>
</dbReference>
<comment type="subcellular location">
    <subcellularLocation>
        <location evidence="4">Cytoplasm</location>
    </subcellularLocation>
</comment>
<dbReference type="GO" id="GO:0003743">
    <property type="term" value="F:translation initiation factor activity"/>
    <property type="evidence" value="ECO:0007669"/>
    <property type="project" value="UniProtKB-UniRule"/>
</dbReference>
<dbReference type="HAMAP" id="MF_00080">
    <property type="entry name" value="IF_3"/>
    <property type="match status" value="1"/>
</dbReference>
<dbReference type="FunFam" id="3.10.20.80:FF:000001">
    <property type="entry name" value="Translation initiation factor IF-3"/>
    <property type="match status" value="1"/>
</dbReference>
<evidence type="ECO:0000313" key="14">
    <source>
        <dbReference type="EMBL" id="PZQ92436.1"/>
    </source>
</evidence>
<evidence type="ECO:0000256" key="4">
    <source>
        <dbReference type="HAMAP-Rule" id="MF_00080"/>
    </source>
</evidence>
<dbReference type="EMBL" id="QFQJ01000018">
    <property type="protein sequence ID" value="PZQ92436.1"/>
    <property type="molecule type" value="Genomic_DNA"/>
</dbReference>
<evidence type="ECO:0000313" key="17">
    <source>
        <dbReference type="Proteomes" id="UP001244586"/>
    </source>
</evidence>
<gene>
    <name evidence="4 9" type="primary">infC</name>
    <name evidence="14" type="ORF">DI542_05235</name>
    <name evidence="12" type="ORF">N5C10_02910</name>
    <name evidence="11" type="ORF">N5C97_12035</name>
    <name evidence="10" type="ORF">N5D11_09375</name>
    <name evidence="13" type="ORF">N5I27_03075</name>
    <name evidence="9" type="ORF">N7566_11190</name>
    <name evidence="15" type="ORF">QBJ73_10100</name>
</gene>
<dbReference type="RefSeq" id="WP_050796974.1">
    <property type="nucleotide sequence ID" value="NZ_CANLDV010000010.1"/>
</dbReference>
<dbReference type="SUPFAM" id="SSF54364">
    <property type="entry name" value="Translation initiation factor IF3, N-terminal domain"/>
    <property type="match status" value="1"/>
</dbReference>
<dbReference type="EMBL" id="JAOCIL010000001">
    <property type="protein sequence ID" value="MDH1437411.1"/>
    <property type="molecule type" value="Genomic_DNA"/>
</dbReference>
<evidence type="ECO:0000256" key="1">
    <source>
        <dbReference type="ARBA" id="ARBA00005439"/>
    </source>
</evidence>
<evidence type="ECO:0000313" key="9">
    <source>
        <dbReference type="EMBL" id="MDG9787542.1"/>
    </source>
</evidence>
<dbReference type="InterPro" id="IPR036787">
    <property type="entry name" value="T_IF-3_N_sf"/>
</dbReference>
<dbReference type="Proteomes" id="UP001157887">
    <property type="component" value="Unassembled WGS sequence"/>
</dbReference>
<dbReference type="PANTHER" id="PTHR10938:SF0">
    <property type="entry name" value="TRANSLATION INITIATION FACTOR IF-3, MITOCHONDRIAL"/>
    <property type="match status" value="1"/>
</dbReference>
<feature type="compositionally biased region" description="Polar residues" evidence="6">
    <location>
        <begin position="1"/>
        <end position="17"/>
    </location>
</feature>
<dbReference type="InterPro" id="IPR019814">
    <property type="entry name" value="Translation_initiation_fac_3_N"/>
</dbReference>
<evidence type="ECO:0000256" key="5">
    <source>
        <dbReference type="NCBIfam" id="TIGR00168"/>
    </source>
</evidence>
<organism evidence="14 16">
    <name type="scientific">Acinetobacter johnsonii</name>
    <dbReference type="NCBI Taxonomy" id="40214"/>
    <lineage>
        <taxon>Bacteria</taxon>
        <taxon>Pseudomonadati</taxon>
        <taxon>Pseudomonadota</taxon>
        <taxon>Gammaproteobacteria</taxon>
        <taxon>Moraxellales</taxon>
        <taxon>Moraxellaceae</taxon>
        <taxon>Acinetobacter</taxon>
    </lineage>
</organism>
<dbReference type="Gene3D" id="3.30.110.10">
    <property type="entry name" value="Translation initiation factor 3 (IF-3), C-terminal domain"/>
    <property type="match status" value="1"/>
</dbReference>
<accession>A0A0W8H3K2</accession>
<dbReference type="Proteomes" id="UP001161567">
    <property type="component" value="Unassembled WGS sequence"/>
</dbReference>
<proteinExistence type="inferred from homology"/>
<evidence type="ECO:0000313" key="16">
    <source>
        <dbReference type="Proteomes" id="UP000249282"/>
    </source>
</evidence>
<dbReference type="Proteomes" id="UP001159915">
    <property type="component" value="Unassembled WGS sequence"/>
</dbReference>
<dbReference type="PANTHER" id="PTHR10938">
    <property type="entry name" value="TRANSLATION INITIATION FACTOR IF-3"/>
    <property type="match status" value="1"/>
</dbReference>
<keyword evidence="17" id="KW-1185">Reference proteome</keyword>
<dbReference type="Pfam" id="PF00707">
    <property type="entry name" value="IF3_C"/>
    <property type="match status" value="1"/>
</dbReference>
<dbReference type="GO" id="GO:0032790">
    <property type="term" value="P:ribosome disassembly"/>
    <property type="evidence" value="ECO:0007669"/>
    <property type="project" value="TreeGrafter"/>
</dbReference>
<dbReference type="EMBL" id="JAOCBE010000001">
    <property type="protein sequence ID" value="MDH0968267.1"/>
    <property type="molecule type" value="Genomic_DNA"/>
</dbReference>